<accession>A0A1X2IVX8</accession>
<organism evidence="3 4">
    <name type="scientific">Absidia repens</name>
    <dbReference type="NCBI Taxonomy" id="90262"/>
    <lineage>
        <taxon>Eukaryota</taxon>
        <taxon>Fungi</taxon>
        <taxon>Fungi incertae sedis</taxon>
        <taxon>Mucoromycota</taxon>
        <taxon>Mucoromycotina</taxon>
        <taxon>Mucoromycetes</taxon>
        <taxon>Mucorales</taxon>
        <taxon>Cunninghamellaceae</taxon>
        <taxon>Absidia</taxon>
    </lineage>
</organism>
<dbReference type="Proteomes" id="UP000193560">
    <property type="component" value="Unassembled WGS sequence"/>
</dbReference>
<name>A0A1X2IVX8_9FUNG</name>
<dbReference type="SUPFAM" id="SSF103107">
    <property type="entry name" value="Hypothetical protein c14orf129, hspc210"/>
    <property type="match status" value="1"/>
</dbReference>
<proteinExistence type="predicted"/>
<gene>
    <name evidence="3" type="ORF">BCR42DRAFT_404238</name>
</gene>
<keyword evidence="4" id="KW-1185">Reference proteome</keyword>
<dbReference type="OrthoDB" id="5804279at2759"/>
<dbReference type="AlphaFoldDB" id="A0A1X2IVX8"/>
<evidence type="ECO:0000259" key="2">
    <source>
        <dbReference type="Pfam" id="PF05303"/>
    </source>
</evidence>
<comment type="caution">
    <text evidence="3">The sequence shown here is derived from an EMBL/GenBank/DDBJ whole genome shotgun (WGS) entry which is preliminary data.</text>
</comment>
<evidence type="ECO:0000313" key="4">
    <source>
        <dbReference type="Proteomes" id="UP000193560"/>
    </source>
</evidence>
<dbReference type="Gene3D" id="3.30.2280.10">
    <property type="entry name" value="Hypothetical protein (hspc210)"/>
    <property type="match status" value="1"/>
</dbReference>
<dbReference type="InterPro" id="IPR023231">
    <property type="entry name" value="GSKIP_dom_sf"/>
</dbReference>
<evidence type="ECO:0000256" key="1">
    <source>
        <dbReference type="SAM" id="MobiDB-lite"/>
    </source>
</evidence>
<evidence type="ECO:0000313" key="3">
    <source>
        <dbReference type="EMBL" id="ORZ23204.1"/>
    </source>
</evidence>
<dbReference type="Pfam" id="PF05303">
    <property type="entry name" value="GSKIP_dom"/>
    <property type="match status" value="1"/>
</dbReference>
<protein>
    <recommendedName>
        <fullName evidence="2">GSKIP domain-containing protein</fullName>
    </recommendedName>
</protein>
<feature type="compositionally biased region" description="Polar residues" evidence="1">
    <location>
        <begin position="150"/>
        <end position="159"/>
    </location>
</feature>
<feature type="domain" description="GSKIP" evidence="2">
    <location>
        <begin position="40"/>
        <end position="117"/>
    </location>
</feature>
<sequence length="195" mass="21759">MRFGTLAEELNSITKDYDYGIVPGSAAVFVKDEVMGIGRLDLTLLESVIVVIEVSRQGYKIASSSPLSHDPKTLAAAERVQSCVDRECFDTMENLLMTASPLFHDRFQASLYDKLDNAQQLQYPPLDYSNPMAQSTIPSPPQQQAPSLSYPYNEQHTNVPPQPVLPPSSYTTVNHTTARASNQQDLMDEINEWIH</sequence>
<dbReference type="EMBL" id="MCGE01000003">
    <property type="protein sequence ID" value="ORZ23204.1"/>
    <property type="molecule type" value="Genomic_DNA"/>
</dbReference>
<dbReference type="InterPro" id="IPR007967">
    <property type="entry name" value="GSKIP_dom"/>
</dbReference>
<feature type="region of interest" description="Disordered" evidence="1">
    <location>
        <begin position="131"/>
        <end position="167"/>
    </location>
</feature>
<reference evidence="3 4" key="1">
    <citation type="submission" date="2016-07" db="EMBL/GenBank/DDBJ databases">
        <title>Pervasive Adenine N6-methylation of Active Genes in Fungi.</title>
        <authorList>
            <consortium name="DOE Joint Genome Institute"/>
            <person name="Mondo S.J."/>
            <person name="Dannebaum R.O."/>
            <person name="Kuo R.C."/>
            <person name="Labutti K."/>
            <person name="Haridas S."/>
            <person name="Kuo A."/>
            <person name="Salamov A."/>
            <person name="Ahrendt S.R."/>
            <person name="Lipzen A."/>
            <person name="Sullivan W."/>
            <person name="Andreopoulos W.B."/>
            <person name="Clum A."/>
            <person name="Lindquist E."/>
            <person name="Daum C."/>
            <person name="Ramamoorthy G.K."/>
            <person name="Gryganskyi A."/>
            <person name="Culley D."/>
            <person name="Magnuson J.K."/>
            <person name="James T.Y."/>
            <person name="O'Malley M.A."/>
            <person name="Stajich J.E."/>
            <person name="Spatafora J.W."/>
            <person name="Visel A."/>
            <person name="Grigoriev I.V."/>
        </authorList>
    </citation>
    <scope>NUCLEOTIDE SEQUENCE [LARGE SCALE GENOMIC DNA]</scope>
    <source>
        <strain evidence="3 4">NRRL 1336</strain>
    </source>
</reference>